<evidence type="ECO:0000259" key="3">
    <source>
        <dbReference type="PROSITE" id="PS51186"/>
    </source>
</evidence>
<protein>
    <submittedName>
        <fullName evidence="4">GNAT family acetyltransferase</fullName>
    </submittedName>
</protein>
<name>A0A117I0U9_PAEAM</name>
<dbReference type="InterPro" id="IPR000182">
    <property type="entry name" value="GNAT_dom"/>
</dbReference>
<dbReference type="Pfam" id="PF13420">
    <property type="entry name" value="Acetyltransf_4"/>
    <property type="match status" value="1"/>
</dbReference>
<dbReference type="Proteomes" id="UP000069697">
    <property type="component" value="Unassembled WGS sequence"/>
</dbReference>
<dbReference type="PANTHER" id="PTHR43072:SF23">
    <property type="entry name" value="UPF0039 PROTEIN C11D3.02C"/>
    <property type="match status" value="1"/>
</dbReference>
<dbReference type="CDD" id="cd04301">
    <property type="entry name" value="NAT_SF"/>
    <property type="match status" value="1"/>
</dbReference>
<proteinExistence type="predicted"/>
<sequence length="164" mass="19165">MTIVTFEEVTEQHLPEIRAIYNYYVLNTTISFHTEELDLDQIKTSVMNKDTRYKTYVILENNQMMGYVLITQYKSKQAYDICGEVTIYLQPDILGKGLGKQALRFIEKVAKEQGFHTLIATICMENTRSKSLFERNGYEQCALFKEIGYKFDRKLDIGSFQKIL</sequence>
<dbReference type="InterPro" id="IPR016181">
    <property type="entry name" value="Acyl_CoA_acyltransferase"/>
</dbReference>
<gene>
    <name evidence="4" type="ORF">PAHA3_1273</name>
</gene>
<accession>A0A117I0U9</accession>
<organism evidence="4 5">
    <name type="scientific">Paenibacillus amylolyticus</name>
    <dbReference type="NCBI Taxonomy" id="1451"/>
    <lineage>
        <taxon>Bacteria</taxon>
        <taxon>Bacillati</taxon>
        <taxon>Bacillota</taxon>
        <taxon>Bacilli</taxon>
        <taxon>Bacillales</taxon>
        <taxon>Paenibacillaceae</taxon>
        <taxon>Paenibacillus</taxon>
    </lineage>
</organism>
<reference evidence="5" key="2">
    <citation type="submission" date="2016-01" db="EMBL/GenBank/DDBJ databases">
        <title>Draft Genome Sequence of Paenibacillus amylolyticus Heshi-A3 that Was Isolated from Fermented Rice Bran with Aging Salted Mackerel, Which Was Named Heshiko as Traditional Fermented Seafood in Japan.</title>
        <authorList>
            <person name="Akuzawa S."/>
            <person name="Nakagawa J."/>
            <person name="Kanekatsu T."/>
            <person name="Kubota E."/>
            <person name="Ohtake R."/>
            <person name="Suzuki T."/>
            <person name="Kanesaki Y."/>
        </authorList>
    </citation>
    <scope>NUCLEOTIDE SEQUENCE [LARGE SCALE GENOMIC DNA]</scope>
    <source>
        <strain evidence="5">Heshi-A3</strain>
    </source>
</reference>
<dbReference type="EMBL" id="BCNV01000001">
    <property type="protein sequence ID" value="GAS81199.1"/>
    <property type="molecule type" value="Genomic_DNA"/>
</dbReference>
<dbReference type="AlphaFoldDB" id="A0A117I0U9"/>
<evidence type="ECO:0000313" key="5">
    <source>
        <dbReference type="Proteomes" id="UP000069697"/>
    </source>
</evidence>
<dbReference type="PANTHER" id="PTHR43072">
    <property type="entry name" value="N-ACETYLTRANSFERASE"/>
    <property type="match status" value="1"/>
</dbReference>
<comment type="caution">
    <text evidence="4">The sequence shown here is derived from an EMBL/GenBank/DDBJ whole genome shotgun (WGS) entry which is preliminary data.</text>
</comment>
<evidence type="ECO:0000313" key="4">
    <source>
        <dbReference type="EMBL" id="GAS81199.1"/>
    </source>
</evidence>
<keyword evidence="2" id="KW-0012">Acyltransferase</keyword>
<dbReference type="SUPFAM" id="SSF55729">
    <property type="entry name" value="Acyl-CoA N-acyltransferases (Nat)"/>
    <property type="match status" value="1"/>
</dbReference>
<dbReference type="PROSITE" id="PS51186">
    <property type="entry name" value="GNAT"/>
    <property type="match status" value="1"/>
</dbReference>
<dbReference type="GO" id="GO:0016747">
    <property type="term" value="F:acyltransferase activity, transferring groups other than amino-acyl groups"/>
    <property type="evidence" value="ECO:0007669"/>
    <property type="project" value="InterPro"/>
</dbReference>
<reference evidence="4 5" key="1">
    <citation type="journal article" date="2016" name="Genome Announc.">
        <title>Draft Genome Sequence of Paenibacillus amylolyticus Heshi-A3, Isolated from Fermented Rice Bran in a Japanese Fermented Seafood Dish.</title>
        <authorList>
            <person name="Akuzawa S."/>
            <person name="Nagaoka J."/>
            <person name="Kanekatsu M."/>
            <person name="Kubota E."/>
            <person name="Ohtake R."/>
            <person name="Suzuki T."/>
            <person name="Kanesaki Y."/>
        </authorList>
    </citation>
    <scope>NUCLEOTIDE SEQUENCE [LARGE SCALE GENOMIC DNA]</scope>
    <source>
        <strain evidence="4 5">Heshi-A3</strain>
    </source>
</reference>
<evidence type="ECO:0000256" key="2">
    <source>
        <dbReference type="ARBA" id="ARBA00023315"/>
    </source>
</evidence>
<keyword evidence="1 4" id="KW-0808">Transferase</keyword>
<dbReference type="Gene3D" id="3.40.630.30">
    <property type="match status" value="1"/>
</dbReference>
<feature type="domain" description="N-acetyltransferase" evidence="3">
    <location>
        <begin position="4"/>
        <end position="156"/>
    </location>
</feature>
<evidence type="ECO:0000256" key="1">
    <source>
        <dbReference type="ARBA" id="ARBA00022679"/>
    </source>
</evidence>